<dbReference type="PROSITE" id="PS50157">
    <property type="entry name" value="ZINC_FINGER_C2H2_2"/>
    <property type="match status" value="1"/>
</dbReference>
<sequence>MQRPGNVCTQTCLTQQFQRICKKQHANIFKSRWFQIQVASNQKRLEAKSAAKGASAEHWLKYLNACHCSNFSLSFSIRVGVMATGSAKQGAENDPPTPAVPVLSRPYISNKPYQCAICRVSYNHAITLESHMKSVLHQSRCRN</sequence>
<accession>A0A674NVW4</accession>
<dbReference type="AlphaFoldDB" id="A0A674NVW4"/>
<dbReference type="Pfam" id="PF12874">
    <property type="entry name" value="zf-met"/>
    <property type="match status" value="1"/>
</dbReference>
<dbReference type="SUPFAM" id="SSF57667">
    <property type="entry name" value="beta-beta-alpha zinc fingers"/>
    <property type="match status" value="1"/>
</dbReference>
<dbReference type="InParanoid" id="A0A674NVW4"/>
<reference evidence="3" key="3">
    <citation type="submission" date="2025-09" db="UniProtKB">
        <authorList>
            <consortium name="Ensembl"/>
        </authorList>
    </citation>
    <scope>IDENTIFICATION</scope>
</reference>
<dbReference type="InterPro" id="IPR013087">
    <property type="entry name" value="Znf_C2H2_type"/>
</dbReference>
<keyword evidence="1" id="KW-0479">Metal-binding</keyword>
<name>A0A674NVW4_TAKRU</name>
<feature type="domain" description="C2H2-type" evidence="2">
    <location>
        <begin position="113"/>
        <end position="142"/>
    </location>
</feature>
<keyword evidence="1" id="KW-0862">Zinc</keyword>
<dbReference type="InterPro" id="IPR036236">
    <property type="entry name" value="Znf_C2H2_sf"/>
</dbReference>
<protein>
    <recommendedName>
        <fullName evidence="2">C2H2-type domain-containing protein</fullName>
    </recommendedName>
</protein>
<reference evidence="3 4" key="1">
    <citation type="journal article" date="2011" name="Genome Biol. Evol.">
        <title>Integration of the genetic map and genome assembly of fugu facilitates insights into distinct features of genome evolution in teleosts and mammals.</title>
        <authorList>
            <person name="Kai W."/>
            <person name="Kikuchi K."/>
            <person name="Tohari S."/>
            <person name="Chew A.K."/>
            <person name="Tay A."/>
            <person name="Fujiwara A."/>
            <person name="Hosoya S."/>
            <person name="Suetake H."/>
            <person name="Naruse K."/>
            <person name="Brenner S."/>
            <person name="Suzuki Y."/>
            <person name="Venkatesh B."/>
        </authorList>
    </citation>
    <scope>NUCLEOTIDE SEQUENCE [LARGE SCALE GENOMIC DNA]</scope>
</reference>
<organism evidence="3 4">
    <name type="scientific">Takifugu rubripes</name>
    <name type="common">Japanese pufferfish</name>
    <name type="synonym">Fugu rubripes</name>
    <dbReference type="NCBI Taxonomy" id="31033"/>
    <lineage>
        <taxon>Eukaryota</taxon>
        <taxon>Metazoa</taxon>
        <taxon>Chordata</taxon>
        <taxon>Craniata</taxon>
        <taxon>Vertebrata</taxon>
        <taxon>Euteleostomi</taxon>
        <taxon>Actinopterygii</taxon>
        <taxon>Neopterygii</taxon>
        <taxon>Teleostei</taxon>
        <taxon>Neoteleostei</taxon>
        <taxon>Acanthomorphata</taxon>
        <taxon>Eupercaria</taxon>
        <taxon>Tetraodontiformes</taxon>
        <taxon>Tetradontoidea</taxon>
        <taxon>Tetraodontidae</taxon>
        <taxon>Takifugu</taxon>
    </lineage>
</organism>
<dbReference type="Ensembl" id="ENSTRUT00000071531.1">
    <property type="protein sequence ID" value="ENSTRUP00000077624.1"/>
    <property type="gene ID" value="ENSTRUG00000026240.1"/>
</dbReference>
<evidence type="ECO:0000313" key="3">
    <source>
        <dbReference type="Ensembl" id="ENSTRUP00000077624.1"/>
    </source>
</evidence>
<dbReference type="PROSITE" id="PS00028">
    <property type="entry name" value="ZINC_FINGER_C2H2_1"/>
    <property type="match status" value="1"/>
</dbReference>
<dbReference type="GO" id="GO:0008270">
    <property type="term" value="F:zinc ion binding"/>
    <property type="evidence" value="ECO:0007669"/>
    <property type="project" value="UniProtKB-KW"/>
</dbReference>
<keyword evidence="1" id="KW-0863">Zinc-finger</keyword>
<reference evidence="3" key="2">
    <citation type="submission" date="2025-08" db="UniProtKB">
        <authorList>
            <consortium name="Ensembl"/>
        </authorList>
    </citation>
    <scope>IDENTIFICATION</scope>
</reference>
<evidence type="ECO:0000256" key="1">
    <source>
        <dbReference type="PROSITE-ProRule" id="PRU00042"/>
    </source>
</evidence>
<dbReference type="Proteomes" id="UP000005226">
    <property type="component" value="Chromosome 10"/>
</dbReference>
<evidence type="ECO:0000313" key="4">
    <source>
        <dbReference type="Proteomes" id="UP000005226"/>
    </source>
</evidence>
<keyword evidence="4" id="KW-1185">Reference proteome</keyword>
<proteinExistence type="predicted"/>
<evidence type="ECO:0000259" key="2">
    <source>
        <dbReference type="PROSITE" id="PS50157"/>
    </source>
</evidence>